<dbReference type="Proteomes" id="UP000198988">
    <property type="component" value="Unassembled WGS sequence"/>
</dbReference>
<keyword evidence="4" id="KW-0808">Transferase</keyword>
<dbReference type="AlphaFoldDB" id="A0A1H6M6K9"/>
<name>A0A1H6M6K9_9GAMM</name>
<dbReference type="PANTHER" id="PTHR30576">
    <property type="entry name" value="COLANIC BIOSYNTHESIS UDP-GLUCOSE LIPID CARRIER TRANSFERASE"/>
    <property type="match status" value="1"/>
</dbReference>
<evidence type="ECO:0000256" key="2">
    <source>
        <dbReference type="SAM" id="Phobius"/>
    </source>
</evidence>
<feature type="domain" description="Bacterial sugar transferase" evidence="3">
    <location>
        <begin position="3"/>
        <end position="195"/>
    </location>
</feature>
<dbReference type="EMBL" id="CDSC02000331">
    <property type="protein sequence ID" value="SEH93111.1"/>
    <property type="molecule type" value="Genomic_DNA"/>
</dbReference>
<dbReference type="PANTHER" id="PTHR30576:SF20">
    <property type="entry name" value="QUINOVOSAMINEPHOSPHOTRANSFERAE-RELATED"/>
    <property type="match status" value="1"/>
</dbReference>
<protein>
    <submittedName>
        <fullName evidence="4">Sugar transferase</fullName>
    </submittedName>
</protein>
<keyword evidence="2" id="KW-0812">Transmembrane</keyword>
<evidence type="ECO:0000256" key="1">
    <source>
        <dbReference type="ARBA" id="ARBA00006464"/>
    </source>
</evidence>
<keyword evidence="2" id="KW-1133">Transmembrane helix</keyword>
<dbReference type="InterPro" id="IPR003362">
    <property type="entry name" value="Bact_transf"/>
</dbReference>
<organism evidence="4 5">
    <name type="scientific">Bathymodiolus azoricus thioautotrophic gill symbiont</name>
    <dbReference type="NCBI Taxonomy" id="235205"/>
    <lineage>
        <taxon>Bacteria</taxon>
        <taxon>Pseudomonadati</taxon>
        <taxon>Pseudomonadota</taxon>
        <taxon>Gammaproteobacteria</taxon>
        <taxon>sulfur-oxidizing symbionts</taxon>
    </lineage>
</organism>
<evidence type="ECO:0000259" key="3">
    <source>
        <dbReference type="Pfam" id="PF02397"/>
    </source>
</evidence>
<keyword evidence="2" id="KW-0472">Membrane</keyword>
<comment type="similarity">
    <text evidence="1">Belongs to the bacterial sugar transferase family.</text>
</comment>
<proteinExistence type="inferred from homology"/>
<dbReference type="OrthoDB" id="9808602at2"/>
<accession>A0A1H6M6K9</accession>
<dbReference type="GO" id="GO:0016780">
    <property type="term" value="F:phosphotransferase activity, for other substituted phosphate groups"/>
    <property type="evidence" value="ECO:0007669"/>
    <property type="project" value="TreeGrafter"/>
</dbReference>
<sequence>MIRRLLDILIALLGLSITSPILLLVIFLIWKQDKKSPFYMAPRVGRNNTIFRMVKLRSMVSNADSSGVDSTSTNDNRITPIGHKIRKYKLDEITQLWNVLMGDMSLVGPRPNVKNETDSYTPVEEKLLLVKPGITDFSSIVFSDEGDILEGKENPDLAYNQLIRPWKSRLGLIYIENRSSLLDLQLIFWTVIAIISKPKALKWIVKQLIKMGADTDVVTVSMRKAELQPSIPPGS</sequence>
<evidence type="ECO:0000313" key="4">
    <source>
        <dbReference type="EMBL" id="SEH93111.1"/>
    </source>
</evidence>
<dbReference type="Pfam" id="PF02397">
    <property type="entry name" value="Bac_transf"/>
    <property type="match status" value="1"/>
</dbReference>
<feature type="transmembrane region" description="Helical" evidence="2">
    <location>
        <begin position="6"/>
        <end position="30"/>
    </location>
</feature>
<evidence type="ECO:0000313" key="5">
    <source>
        <dbReference type="Proteomes" id="UP000198988"/>
    </source>
</evidence>
<gene>
    <name evidence="4" type="ORF">BAZSYMA_ACONTIG00226_1</name>
</gene>
<reference evidence="5" key="1">
    <citation type="submission" date="2016-06" db="EMBL/GenBank/DDBJ databases">
        <authorList>
            <person name="Petersen J."/>
            <person name="Sayavedra L."/>
        </authorList>
    </citation>
    <scope>NUCLEOTIDE SEQUENCE [LARGE SCALE GENOMIC DNA]</scope>
    <source>
        <strain evidence="5">BazSymA</strain>
    </source>
</reference>
<dbReference type="RefSeq" id="WP_090716924.1">
    <property type="nucleotide sequence ID" value="NZ_CDSC02000331.1"/>
</dbReference>